<keyword evidence="3" id="KW-1185">Reference proteome</keyword>
<gene>
    <name evidence="2" type="ORF">KGMB01110_18630</name>
</gene>
<sequence>MWYIQSDSAGGIRGDSGQTSESYATGVKSFGEGEQRRDLKEYQTPVNAIMGFTAITQEHAEESDHQIIRFSSLYNRKA</sequence>
<accession>A0A391P253</accession>
<protein>
    <submittedName>
        <fullName evidence="2">Uncharacterized protein</fullName>
    </submittedName>
</protein>
<evidence type="ECO:0000256" key="1">
    <source>
        <dbReference type="SAM" id="MobiDB-lite"/>
    </source>
</evidence>
<evidence type="ECO:0000313" key="3">
    <source>
        <dbReference type="Proteomes" id="UP000265643"/>
    </source>
</evidence>
<feature type="region of interest" description="Disordered" evidence="1">
    <location>
        <begin position="1"/>
        <end position="38"/>
    </location>
</feature>
<comment type="caution">
    <text evidence="2">The sequence shown here is derived from an EMBL/GenBank/DDBJ whole genome shotgun (WGS) entry which is preliminary data.</text>
</comment>
<evidence type="ECO:0000313" key="2">
    <source>
        <dbReference type="EMBL" id="GCA67427.1"/>
    </source>
</evidence>
<organism evidence="2 3">
    <name type="scientific">Mediterraneibacter butyricigenes</name>
    <dbReference type="NCBI Taxonomy" id="2316025"/>
    <lineage>
        <taxon>Bacteria</taxon>
        <taxon>Bacillati</taxon>
        <taxon>Bacillota</taxon>
        <taxon>Clostridia</taxon>
        <taxon>Lachnospirales</taxon>
        <taxon>Lachnospiraceae</taxon>
        <taxon>Mediterraneibacter</taxon>
    </lineage>
</organism>
<proteinExistence type="predicted"/>
<reference evidence="3" key="1">
    <citation type="submission" date="2018-09" db="EMBL/GenBank/DDBJ databases">
        <title>Draft Genome Sequence of Mediterraneibacter sp. KCTC 15684.</title>
        <authorList>
            <person name="Kim J.S."/>
            <person name="Han K.I."/>
            <person name="Suh M.K."/>
            <person name="Lee K.C."/>
            <person name="Eom M.K."/>
            <person name="Lee J.H."/>
            <person name="Park S.H."/>
            <person name="Kang S.W."/>
            <person name="Park J.E."/>
            <person name="Oh B.S."/>
            <person name="Yu S.Y."/>
            <person name="Choi S.H."/>
            <person name="Lee D.H."/>
            <person name="Yoon H."/>
            <person name="Kim B."/>
            <person name="Yang S.J."/>
            <person name="Lee J.S."/>
        </authorList>
    </citation>
    <scope>NUCLEOTIDE SEQUENCE [LARGE SCALE GENOMIC DNA]</scope>
    <source>
        <strain evidence="3">KCTC 15684</strain>
    </source>
</reference>
<dbReference type="AlphaFoldDB" id="A0A391P253"/>
<dbReference type="Proteomes" id="UP000265643">
    <property type="component" value="Unassembled WGS sequence"/>
</dbReference>
<name>A0A391P253_9FIRM</name>
<dbReference type="EMBL" id="BHGK01000001">
    <property type="protein sequence ID" value="GCA67427.1"/>
    <property type="molecule type" value="Genomic_DNA"/>
</dbReference>